<feature type="compositionally biased region" description="Low complexity" evidence="1">
    <location>
        <begin position="473"/>
        <end position="482"/>
    </location>
</feature>
<proteinExistence type="predicted"/>
<feature type="compositionally biased region" description="Low complexity" evidence="1">
    <location>
        <begin position="321"/>
        <end position="341"/>
    </location>
</feature>
<feature type="compositionally biased region" description="Basic residues" evidence="1">
    <location>
        <begin position="494"/>
        <end position="503"/>
    </location>
</feature>
<feature type="compositionally biased region" description="Basic residues" evidence="1">
    <location>
        <begin position="183"/>
        <end position="210"/>
    </location>
</feature>
<dbReference type="AlphaFoldDB" id="A0A6J4J1U3"/>
<feature type="compositionally biased region" description="Low complexity" evidence="1">
    <location>
        <begin position="417"/>
        <end position="434"/>
    </location>
</feature>
<feature type="compositionally biased region" description="Basic and acidic residues" evidence="1">
    <location>
        <begin position="342"/>
        <end position="363"/>
    </location>
</feature>
<feature type="region of interest" description="Disordered" evidence="1">
    <location>
        <begin position="1"/>
        <end position="221"/>
    </location>
</feature>
<feature type="compositionally biased region" description="Basic residues" evidence="1">
    <location>
        <begin position="64"/>
        <end position="80"/>
    </location>
</feature>
<feature type="compositionally biased region" description="Low complexity" evidence="1">
    <location>
        <begin position="211"/>
        <end position="221"/>
    </location>
</feature>
<organism evidence="2">
    <name type="scientific">uncultured Blastococcus sp</name>
    <dbReference type="NCBI Taxonomy" id="217144"/>
    <lineage>
        <taxon>Bacteria</taxon>
        <taxon>Bacillati</taxon>
        <taxon>Actinomycetota</taxon>
        <taxon>Actinomycetes</taxon>
        <taxon>Geodermatophilales</taxon>
        <taxon>Geodermatophilaceae</taxon>
        <taxon>Blastococcus</taxon>
        <taxon>environmental samples</taxon>
    </lineage>
</organism>
<accession>A0A6J4J1U3</accession>
<name>A0A6J4J1U3_9ACTN</name>
<feature type="compositionally biased region" description="Basic residues" evidence="1">
    <location>
        <begin position="1"/>
        <end position="13"/>
    </location>
</feature>
<sequence>ERRGHRRAGRRGAGRPGGRRGPPAGRSARPAEPPAVPGLRGRHGRERARRAVRGLRAHPDAGVRRARRHPRRGRPHHPVGRRPPGDRARHRAVHGRRRGERGRDGGRRRAAPRLRLGLRPAPGGGDQLHRRRGRLRHPAAAAPPAPGRRLAGGRERPQRRPGHPARDRPGRVAHRCGDPALVARRRGGGGGARRRCGRRHRDRFRGRRAAAPRGPARGRLLPAGHAGALRARVLVGDAGPHLGLRRGLPVRGRARQRGGAAPHRQHRLRRGHGLPGADRPVRPARSPGVAGPAAGGGGPGARRGRRAAAAGPAVVGGGQPGVVPVPVGPARVHLLGRAPRGGADRRGHHPADRGRPRGDDGVRHRVRAGRRLHRGAGLVAAVGGPEAADRHPGHAPRRAGGGRAAGRAGRGPHAADRLPGVPAARRLPARAPAARGRRRRADRPARAVLRAGRDDPAHARGPGPAGLGPPVPARGRAAAASGQPGGPAGELARRGRPGHRARL</sequence>
<protein>
    <submittedName>
        <fullName evidence="2">Sodium/hydrogen exchanger</fullName>
    </submittedName>
</protein>
<feature type="compositionally biased region" description="Low complexity" evidence="1">
    <location>
        <begin position="245"/>
        <end position="262"/>
    </location>
</feature>
<evidence type="ECO:0000256" key="1">
    <source>
        <dbReference type="SAM" id="MobiDB-lite"/>
    </source>
</evidence>
<feature type="region of interest" description="Disordered" evidence="1">
    <location>
        <begin position="382"/>
        <end position="503"/>
    </location>
</feature>
<feature type="compositionally biased region" description="Basic residues" evidence="1">
    <location>
        <begin position="88"/>
        <end position="100"/>
    </location>
</feature>
<reference evidence="2" key="1">
    <citation type="submission" date="2020-02" db="EMBL/GenBank/DDBJ databases">
        <authorList>
            <person name="Meier V. D."/>
        </authorList>
    </citation>
    <scope>NUCLEOTIDE SEQUENCE</scope>
    <source>
        <strain evidence="2">AVDCRST_MAG52</strain>
    </source>
</reference>
<feature type="non-terminal residue" evidence="2">
    <location>
        <position position="1"/>
    </location>
</feature>
<feature type="compositionally biased region" description="Low complexity" evidence="1">
    <location>
        <begin position="283"/>
        <end position="292"/>
    </location>
</feature>
<feature type="region of interest" description="Disordered" evidence="1">
    <location>
        <begin position="239"/>
        <end position="363"/>
    </location>
</feature>
<dbReference type="EMBL" id="CADCTN010000210">
    <property type="protein sequence ID" value="CAA9268093.1"/>
    <property type="molecule type" value="Genomic_DNA"/>
</dbReference>
<feature type="compositionally biased region" description="Basic residues" evidence="1">
    <location>
        <begin position="263"/>
        <end position="272"/>
    </location>
</feature>
<feature type="compositionally biased region" description="Basic residues" evidence="1">
    <location>
        <begin position="40"/>
        <end position="56"/>
    </location>
</feature>
<feature type="compositionally biased region" description="Basic and acidic residues" evidence="1">
    <location>
        <begin position="152"/>
        <end position="170"/>
    </location>
</feature>
<evidence type="ECO:0000313" key="2">
    <source>
        <dbReference type="EMBL" id="CAA9268093.1"/>
    </source>
</evidence>
<feature type="non-terminal residue" evidence="2">
    <location>
        <position position="503"/>
    </location>
</feature>
<gene>
    <name evidence="2" type="ORF">AVDCRST_MAG52-3050</name>
</gene>
<feature type="compositionally biased region" description="Low complexity" evidence="1">
    <location>
        <begin position="21"/>
        <end position="30"/>
    </location>
</feature>